<feature type="transmembrane region" description="Helical" evidence="7">
    <location>
        <begin position="172"/>
        <end position="191"/>
    </location>
</feature>
<dbReference type="RefSeq" id="WP_146804735.1">
    <property type="nucleotide sequence ID" value="NZ_BJUA01000001.1"/>
</dbReference>
<evidence type="ECO:0000256" key="2">
    <source>
        <dbReference type="ARBA" id="ARBA00022448"/>
    </source>
</evidence>
<dbReference type="PROSITE" id="PS50928">
    <property type="entry name" value="ABC_TM1"/>
    <property type="match status" value="1"/>
</dbReference>
<dbReference type="EMBL" id="BJUA01000001">
    <property type="protein sequence ID" value="GEK16416.1"/>
    <property type="molecule type" value="Genomic_DNA"/>
</dbReference>
<feature type="transmembrane region" description="Helical" evidence="7">
    <location>
        <begin position="198"/>
        <end position="219"/>
    </location>
</feature>
<feature type="transmembrane region" description="Helical" evidence="7">
    <location>
        <begin position="47"/>
        <end position="66"/>
    </location>
</feature>
<dbReference type="Pfam" id="PF00528">
    <property type="entry name" value="BPD_transp_1"/>
    <property type="match status" value="1"/>
</dbReference>
<sequence>MSHDAALGVPAHSGPAGPAATGPAATGTAPTGEPPAPRRRRPPSAPYLLLVPAVVALLAGLAYPVGKQVVMSVQKYGLEQQFGQPPEFVGLDNFVRIFTDDALWAVVARSVVFCMVNALLTVVVGLALALLMRAVTTPVRLTLQVCLLLAWAMPMVAGVTVFKWLFDYRTGVVNWLLVKVGFDGMAGYSWLSQPMTFFFVATMIIVWMSVPFVALSLYAGLTSVPEEVLEAARIDGASGRQQLWHILLPMVRPVLSIVLLLQIIWDLRVFAQIRLLQDAGAPVSETNLLGNFIYELGMSRQDFGGAAAVSIFVLALTVLLSWPYVRSLMKEDA</sequence>
<evidence type="ECO:0000256" key="6">
    <source>
        <dbReference type="ARBA" id="ARBA00023136"/>
    </source>
</evidence>
<protein>
    <submittedName>
        <fullName evidence="10">Sugar ABC transporter permease</fullName>
    </submittedName>
</protein>
<feature type="region of interest" description="Disordered" evidence="8">
    <location>
        <begin position="1"/>
        <end position="41"/>
    </location>
</feature>
<dbReference type="SUPFAM" id="SSF161098">
    <property type="entry name" value="MetI-like"/>
    <property type="match status" value="1"/>
</dbReference>
<dbReference type="PANTHER" id="PTHR43227">
    <property type="entry name" value="BLL4140 PROTEIN"/>
    <property type="match status" value="1"/>
</dbReference>
<dbReference type="Proteomes" id="UP000321386">
    <property type="component" value="Unassembled WGS sequence"/>
</dbReference>
<dbReference type="AlphaFoldDB" id="A0A510UPM4"/>
<keyword evidence="4 7" id="KW-0812">Transmembrane</keyword>
<evidence type="ECO:0000256" key="7">
    <source>
        <dbReference type="RuleBase" id="RU363032"/>
    </source>
</evidence>
<comment type="similarity">
    <text evidence="7">Belongs to the binding-protein-dependent transport system permease family.</text>
</comment>
<reference evidence="10 11" key="1">
    <citation type="submission" date="2019-07" db="EMBL/GenBank/DDBJ databases">
        <title>Whole genome shotgun sequence of Cellulomonas persica NBRC 101101.</title>
        <authorList>
            <person name="Hosoyama A."/>
            <person name="Uohara A."/>
            <person name="Ohji S."/>
            <person name="Ichikawa N."/>
        </authorList>
    </citation>
    <scope>NUCLEOTIDE SEQUENCE [LARGE SCALE GENOMIC DNA]</scope>
    <source>
        <strain evidence="10 11">NBRC 101101</strain>
    </source>
</reference>
<feature type="transmembrane region" description="Helical" evidence="7">
    <location>
        <begin position="303"/>
        <end position="325"/>
    </location>
</feature>
<dbReference type="GO" id="GO:0055085">
    <property type="term" value="P:transmembrane transport"/>
    <property type="evidence" value="ECO:0007669"/>
    <property type="project" value="InterPro"/>
</dbReference>
<gene>
    <name evidence="10" type="ORF">CPE01_01490</name>
</gene>
<feature type="transmembrane region" description="Helical" evidence="7">
    <location>
        <begin position="143"/>
        <end position="166"/>
    </location>
</feature>
<evidence type="ECO:0000256" key="8">
    <source>
        <dbReference type="SAM" id="MobiDB-lite"/>
    </source>
</evidence>
<evidence type="ECO:0000256" key="4">
    <source>
        <dbReference type="ARBA" id="ARBA00022692"/>
    </source>
</evidence>
<dbReference type="GO" id="GO:0005886">
    <property type="term" value="C:plasma membrane"/>
    <property type="evidence" value="ECO:0007669"/>
    <property type="project" value="UniProtKB-SubCell"/>
</dbReference>
<feature type="compositionally biased region" description="Low complexity" evidence="8">
    <location>
        <begin position="10"/>
        <end position="31"/>
    </location>
</feature>
<accession>A0A510UPM4</accession>
<dbReference type="InterPro" id="IPR050809">
    <property type="entry name" value="UgpAE/MalFG_permease"/>
</dbReference>
<comment type="subcellular location">
    <subcellularLocation>
        <location evidence="1 7">Cell membrane</location>
        <topology evidence="1 7">Multi-pass membrane protein</topology>
    </subcellularLocation>
</comment>
<keyword evidence="11" id="KW-1185">Reference proteome</keyword>
<keyword evidence="3" id="KW-1003">Cell membrane</keyword>
<organism evidence="10 11">
    <name type="scientific">Cellulomonas persica</name>
    <dbReference type="NCBI Taxonomy" id="76861"/>
    <lineage>
        <taxon>Bacteria</taxon>
        <taxon>Bacillati</taxon>
        <taxon>Actinomycetota</taxon>
        <taxon>Actinomycetes</taxon>
        <taxon>Micrococcales</taxon>
        <taxon>Cellulomonadaceae</taxon>
        <taxon>Cellulomonas</taxon>
    </lineage>
</organism>
<dbReference type="CDD" id="cd06261">
    <property type="entry name" value="TM_PBP2"/>
    <property type="match status" value="1"/>
</dbReference>
<evidence type="ECO:0000259" key="9">
    <source>
        <dbReference type="PROSITE" id="PS50928"/>
    </source>
</evidence>
<proteinExistence type="inferred from homology"/>
<comment type="caution">
    <text evidence="10">The sequence shown here is derived from an EMBL/GenBank/DDBJ whole genome shotgun (WGS) entry which is preliminary data.</text>
</comment>
<dbReference type="PANTHER" id="PTHR43227:SF8">
    <property type="entry name" value="DIACETYLCHITOBIOSE UPTAKE SYSTEM PERMEASE PROTEIN DASB"/>
    <property type="match status" value="1"/>
</dbReference>
<feature type="transmembrane region" description="Helical" evidence="7">
    <location>
        <begin position="102"/>
        <end position="131"/>
    </location>
</feature>
<keyword evidence="6 7" id="KW-0472">Membrane</keyword>
<feature type="domain" description="ABC transmembrane type-1" evidence="9">
    <location>
        <begin position="107"/>
        <end position="324"/>
    </location>
</feature>
<dbReference type="Gene3D" id="1.10.3720.10">
    <property type="entry name" value="MetI-like"/>
    <property type="match status" value="1"/>
</dbReference>
<evidence type="ECO:0000313" key="10">
    <source>
        <dbReference type="EMBL" id="GEK16416.1"/>
    </source>
</evidence>
<feature type="transmembrane region" description="Helical" evidence="7">
    <location>
        <begin position="243"/>
        <end position="265"/>
    </location>
</feature>
<evidence type="ECO:0000256" key="5">
    <source>
        <dbReference type="ARBA" id="ARBA00022989"/>
    </source>
</evidence>
<dbReference type="OrthoDB" id="9805974at2"/>
<evidence type="ECO:0000256" key="3">
    <source>
        <dbReference type="ARBA" id="ARBA00022475"/>
    </source>
</evidence>
<dbReference type="InterPro" id="IPR000515">
    <property type="entry name" value="MetI-like"/>
</dbReference>
<evidence type="ECO:0000313" key="11">
    <source>
        <dbReference type="Proteomes" id="UP000321386"/>
    </source>
</evidence>
<keyword evidence="2 7" id="KW-0813">Transport</keyword>
<keyword evidence="5 7" id="KW-1133">Transmembrane helix</keyword>
<evidence type="ECO:0000256" key="1">
    <source>
        <dbReference type="ARBA" id="ARBA00004651"/>
    </source>
</evidence>
<dbReference type="InterPro" id="IPR035906">
    <property type="entry name" value="MetI-like_sf"/>
</dbReference>
<name>A0A510UPM4_9CELL</name>